<feature type="domain" description="N-acetyltransferase" evidence="1">
    <location>
        <begin position="147"/>
        <end position="284"/>
    </location>
</feature>
<dbReference type="EMBL" id="PVTF01000026">
    <property type="protein sequence ID" value="PRY29129.1"/>
    <property type="molecule type" value="Genomic_DNA"/>
</dbReference>
<sequence>MPDLVVHDDLTSFWAATQQLYTADPVRHTVALSVITRRLTHPNPDAEPAILVTAHEHGELLGAAIQTPPHPLIAGAIPLPLIDDFVAILHEIVPDLDGVSGDRTTAEAFATSWTAKTGRTATESMSMRLHRLTTLHTPDVPGHATLATTSDLDVDLLSSWHHAFAVEATTHTPPVDARTVIRRQISQGYGHLIWSVGCIPVSWAAASPPIQNMSRISPVYTPPQYRNHGYAAAITAAASTWALNSGATTVLLYTDLANPTSNALYHRLGFTPVLDATELTFTQPP</sequence>
<keyword evidence="3" id="KW-1185">Reference proteome</keyword>
<evidence type="ECO:0000313" key="2">
    <source>
        <dbReference type="EMBL" id="PRY29129.1"/>
    </source>
</evidence>
<keyword evidence="2" id="KW-0808">Transferase</keyword>
<dbReference type="Gene3D" id="3.40.630.30">
    <property type="match status" value="1"/>
</dbReference>
<dbReference type="PROSITE" id="PS51186">
    <property type="entry name" value="GNAT"/>
    <property type="match status" value="1"/>
</dbReference>
<dbReference type="InterPro" id="IPR016181">
    <property type="entry name" value="Acyl_CoA_acyltransferase"/>
</dbReference>
<comment type="caution">
    <text evidence="2">The sequence shown here is derived from an EMBL/GenBank/DDBJ whole genome shotgun (WGS) entry which is preliminary data.</text>
</comment>
<dbReference type="Pfam" id="PF00583">
    <property type="entry name" value="Acetyltransf_1"/>
    <property type="match status" value="1"/>
</dbReference>
<dbReference type="SUPFAM" id="SSF55729">
    <property type="entry name" value="Acyl-CoA N-acyltransferases (Nat)"/>
    <property type="match status" value="1"/>
</dbReference>
<dbReference type="Proteomes" id="UP000239494">
    <property type="component" value="Unassembled WGS sequence"/>
</dbReference>
<dbReference type="RefSeq" id="WP_106196911.1">
    <property type="nucleotide sequence ID" value="NZ_PVTF01000026.1"/>
</dbReference>
<organism evidence="2 3">
    <name type="scientific">Umezawaea tangerina</name>
    <dbReference type="NCBI Taxonomy" id="84725"/>
    <lineage>
        <taxon>Bacteria</taxon>
        <taxon>Bacillati</taxon>
        <taxon>Actinomycetota</taxon>
        <taxon>Actinomycetes</taxon>
        <taxon>Pseudonocardiales</taxon>
        <taxon>Pseudonocardiaceae</taxon>
        <taxon>Umezawaea</taxon>
    </lineage>
</organism>
<evidence type="ECO:0000259" key="1">
    <source>
        <dbReference type="PROSITE" id="PS51186"/>
    </source>
</evidence>
<name>A0A2T0S6S5_9PSEU</name>
<gene>
    <name evidence="2" type="ORF">CLV43_1262</name>
</gene>
<evidence type="ECO:0000313" key="3">
    <source>
        <dbReference type="Proteomes" id="UP000239494"/>
    </source>
</evidence>
<proteinExistence type="predicted"/>
<dbReference type="GO" id="GO:0016747">
    <property type="term" value="F:acyltransferase activity, transferring groups other than amino-acyl groups"/>
    <property type="evidence" value="ECO:0007669"/>
    <property type="project" value="InterPro"/>
</dbReference>
<dbReference type="OrthoDB" id="3174529at2"/>
<protein>
    <submittedName>
        <fullName evidence="2">Putative GNAT family acetyltransferase</fullName>
    </submittedName>
</protein>
<accession>A0A2T0S6S5</accession>
<dbReference type="AlphaFoldDB" id="A0A2T0S6S5"/>
<reference evidence="2 3" key="1">
    <citation type="submission" date="2018-03" db="EMBL/GenBank/DDBJ databases">
        <title>Genomic Encyclopedia of Archaeal and Bacterial Type Strains, Phase II (KMG-II): from individual species to whole genera.</title>
        <authorList>
            <person name="Goeker M."/>
        </authorList>
    </citation>
    <scope>NUCLEOTIDE SEQUENCE [LARGE SCALE GENOMIC DNA]</scope>
    <source>
        <strain evidence="2 3">DSM 44720</strain>
    </source>
</reference>
<dbReference type="InterPro" id="IPR000182">
    <property type="entry name" value="GNAT_dom"/>
</dbReference>